<dbReference type="GO" id="GO:0003676">
    <property type="term" value="F:nucleic acid binding"/>
    <property type="evidence" value="ECO:0007669"/>
    <property type="project" value="InterPro"/>
</dbReference>
<accession>A0A7E6EZP1</accession>
<dbReference type="PANTHER" id="PTHR46060">
    <property type="entry name" value="MARINER MOS1 TRANSPOSASE-LIKE PROTEIN"/>
    <property type="match status" value="1"/>
</dbReference>
<dbReference type="PANTHER" id="PTHR46060:SF1">
    <property type="entry name" value="MARINER MOS1 TRANSPOSASE-LIKE PROTEIN"/>
    <property type="match status" value="1"/>
</dbReference>
<proteinExistence type="predicted"/>
<dbReference type="AlphaFoldDB" id="A0A7E6EZP1"/>
<dbReference type="InterPro" id="IPR036397">
    <property type="entry name" value="RNaseH_sf"/>
</dbReference>
<evidence type="ECO:0000313" key="2">
    <source>
        <dbReference type="RefSeq" id="XP_036361061.1"/>
    </source>
</evidence>
<sequence length="149" mass="17137">MEKSNQLVNENRRSKITDDIANDVGLSYGSMQPILTFAKNWMLHDDNTLCHLALLTPEFLAKNNKASLPQKPYSPDFVPEDLCFFPKMEIQLKGRRFKTVVEIKSDSQKVPDSFKENEFQAGFQKWDECRDRNIGAQGDYFEGNNVKGK</sequence>
<reference evidence="2" key="1">
    <citation type="submission" date="2025-08" db="UniProtKB">
        <authorList>
            <consortium name="RefSeq"/>
        </authorList>
    </citation>
    <scope>IDENTIFICATION</scope>
</reference>
<organism evidence="1 2">
    <name type="scientific">Octopus sinensis</name>
    <name type="common">East Asian common octopus</name>
    <dbReference type="NCBI Taxonomy" id="2607531"/>
    <lineage>
        <taxon>Eukaryota</taxon>
        <taxon>Metazoa</taxon>
        <taxon>Spiralia</taxon>
        <taxon>Lophotrochozoa</taxon>
        <taxon>Mollusca</taxon>
        <taxon>Cephalopoda</taxon>
        <taxon>Coleoidea</taxon>
        <taxon>Octopodiformes</taxon>
        <taxon>Octopoda</taxon>
        <taxon>Incirrata</taxon>
        <taxon>Octopodidae</taxon>
        <taxon>Octopus</taxon>
    </lineage>
</organism>
<dbReference type="Proteomes" id="UP000515154">
    <property type="component" value="Linkage group LG8"/>
</dbReference>
<dbReference type="KEGG" id="osn:118764395"/>
<evidence type="ECO:0000313" key="1">
    <source>
        <dbReference type="Proteomes" id="UP000515154"/>
    </source>
</evidence>
<gene>
    <name evidence="2" type="primary">LOC118764395</name>
</gene>
<dbReference type="RefSeq" id="XP_036361061.1">
    <property type="nucleotide sequence ID" value="XM_036505168.1"/>
</dbReference>
<dbReference type="Gene3D" id="3.30.420.10">
    <property type="entry name" value="Ribonuclease H-like superfamily/Ribonuclease H"/>
    <property type="match status" value="1"/>
</dbReference>
<name>A0A7E6EZP1_9MOLL</name>
<keyword evidence="1" id="KW-1185">Reference proteome</keyword>
<dbReference type="InterPro" id="IPR052709">
    <property type="entry name" value="Transposase-MT_Hybrid"/>
</dbReference>
<protein>
    <submittedName>
        <fullName evidence="2">Histone-lysine N-methyltransferase SETMAR-like</fullName>
    </submittedName>
</protein>